<dbReference type="OrthoDB" id="441362at2759"/>
<organism evidence="2 3">
    <name type="scientific">Symbiodinium microadriaticum</name>
    <name type="common">Dinoflagellate</name>
    <name type="synonym">Zooxanthella microadriatica</name>
    <dbReference type="NCBI Taxonomy" id="2951"/>
    <lineage>
        <taxon>Eukaryota</taxon>
        <taxon>Sar</taxon>
        <taxon>Alveolata</taxon>
        <taxon>Dinophyceae</taxon>
        <taxon>Suessiales</taxon>
        <taxon>Symbiodiniaceae</taxon>
        <taxon>Symbiodinium</taxon>
    </lineage>
</organism>
<name>A0A1Q9F6K4_SYMMI</name>
<dbReference type="EMBL" id="LSRX01000004">
    <property type="protein sequence ID" value="OLQ15320.1"/>
    <property type="molecule type" value="Genomic_DNA"/>
</dbReference>
<protein>
    <submittedName>
        <fullName evidence="2">Uncharacterized protein</fullName>
    </submittedName>
</protein>
<feature type="region of interest" description="Disordered" evidence="1">
    <location>
        <begin position="319"/>
        <end position="347"/>
    </location>
</feature>
<reference evidence="2 3" key="1">
    <citation type="submission" date="2016-02" db="EMBL/GenBank/DDBJ databases">
        <title>Genome analysis of coral dinoflagellate symbionts highlights evolutionary adaptations to a symbiotic lifestyle.</title>
        <authorList>
            <person name="Aranda M."/>
            <person name="Li Y."/>
            <person name="Liew Y.J."/>
            <person name="Baumgarten S."/>
            <person name="Simakov O."/>
            <person name="Wilson M."/>
            <person name="Piel J."/>
            <person name="Ashoor H."/>
            <person name="Bougouffa S."/>
            <person name="Bajic V.B."/>
            <person name="Ryu T."/>
            <person name="Ravasi T."/>
            <person name="Bayer T."/>
            <person name="Micklem G."/>
            <person name="Kim H."/>
            <person name="Bhak J."/>
            <person name="Lajeunesse T.C."/>
            <person name="Voolstra C.R."/>
        </authorList>
    </citation>
    <scope>NUCLEOTIDE SEQUENCE [LARGE SCALE GENOMIC DNA]</scope>
    <source>
        <strain evidence="2 3">CCMP2467</strain>
    </source>
</reference>
<sequence>MASWGDDQPAQAAQGYDDGRGRRGYGHGGGGWGGYRHRDDRRRGGGGGGQFPQAAHNLYDVRLPHFLQSIAECEDDARKTSIIMVDARDDRIVSPFQAWLVREIMTNSSSSVNVLTERDQVMPPNSGYHMSLFANYTLDGIKATLAVSIDSQTGAPCGGWDDMTARALSHIYNGNEILFHWIFRGYRADTDLSVQQQFADENFIRGWRVSVFSFECGGRTYSIGPNGTVIAGDRINSSKTRLSRSLKTLFSPTYVFDFLDHQCCRKEVLQHLKADKTKERRFECMSGVHTTTAFVNAVKECADCLKKNVALVYEKDPFASDSDSEQGAADEQNARQQSSGPEAVAQVPKEVVVHEARKVVVQEEADDDARSDDEQQGATTIGENNFLQFALDDLLTESTTDFNLDLCKVQVSRLFSKVRVGERVEAAKDMEQWMSVLALSHTESETMLKESEAVTEAAQQGLEERRQDIATLVGQSNIKISTLLKGFMQKVSQYRLETLDMLRAKYAKSAYDEFWDGLQWGTGFIKPPTEPVPVTRANGCLQVRMTTVGDIDEKRWVAINIGGFGVWQRKQANGVSCGFRLLLWLAPDSALARAQHVLGPVPCALSSQLALTAEDARKDLPAGAATAKALVLLLGDVLDLAIASAPSRLRPEPDARAVWHGLPPRGTHQPCSVLRRAPVLRTTAATAATVGASAMFGAGGRSCPRAGPVCADRAAPTLMSRFASNTCGGTMTGCGRLLDLGDHAVACHARGCLRAGPQSCMPGSAWHAKAIGPEGQVVPRQWFAHPAVLVICGVLWGGARCCDATLVFRVSRYGKPKRRLADADRAALATATSWGSEVATLSVFS</sequence>
<dbReference type="Proteomes" id="UP000186817">
    <property type="component" value="Unassembled WGS sequence"/>
</dbReference>
<evidence type="ECO:0000256" key="1">
    <source>
        <dbReference type="SAM" id="MobiDB-lite"/>
    </source>
</evidence>
<proteinExistence type="predicted"/>
<keyword evidence="3" id="KW-1185">Reference proteome</keyword>
<accession>A0A1Q9F6K4</accession>
<evidence type="ECO:0000313" key="2">
    <source>
        <dbReference type="EMBL" id="OLQ15320.1"/>
    </source>
</evidence>
<gene>
    <name evidence="2" type="ORF">AK812_SmicGene374</name>
</gene>
<feature type="region of interest" description="Disordered" evidence="1">
    <location>
        <begin position="1"/>
        <end position="51"/>
    </location>
</feature>
<comment type="caution">
    <text evidence="2">The sequence shown here is derived from an EMBL/GenBank/DDBJ whole genome shotgun (WGS) entry which is preliminary data.</text>
</comment>
<evidence type="ECO:0000313" key="3">
    <source>
        <dbReference type="Proteomes" id="UP000186817"/>
    </source>
</evidence>
<dbReference type="AlphaFoldDB" id="A0A1Q9F6K4"/>